<dbReference type="Proteomes" id="UP001168990">
    <property type="component" value="Unassembled WGS sequence"/>
</dbReference>
<evidence type="ECO:0000256" key="2">
    <source>
        <dbReference type="SAM" id="SignalP"/>
    </source>
</evidence>
<reference evidence="3" key="2">
    <citation type="submission" date="2023-03" db="EMBL/GenBank/DDBJ databases">
        <authorList>
            <person name="Inwood S.N."/>
            <person name="Skelly J.G."/>
            <person name="Guhlin J."/>
            <person name="Harrop T.W.R."/>
            <person name="Goldson S.G."/>
            <person name="Dearden P.K."/>
        </authorList>
    </citation>
    <scope>NUCLEOTIDE SEQUENCE</scope>
    <source>
        <strain evidence="3">Irish</strain>
        <tissue evidence="3">Whole body</tissue>
    </source>
</reference>
<feature type="compositionally biased region" description="Basic and acidic residues" evidence="1">
    <location>
        <begin position="694"/>
        <end position="705"/>
    </location>
</feature>
<feature type="compositionally biased region" description="Basic and acidic residues" evidence="1">
    <location>
        <begin position="664"/>
        <end position="681"/>
    </location>
</feature>
<feature type="compositionally biased region" description="Acidic residues" evidence="1">
    <location>
        <begin position="1310"/>
        <end position="1329"/>
    </location>
</feature>
<evidence type="ECO:0000313" key="4">
    <source>
        <dbReference type="Proteomes" id="UP001168990"/>
    </source>
</evidence>
<feature type="compositionally biased region" description="Basic and acidic residues" evidence="1">
    <location>
        <begin position="495"/>
        <end position="515"/>
    </location>
</feature>
<feature type="compositionally biased region" description="Polar residues" evidence="1">
    <location>
        <begin position="644"/>
        <end position="663"/>
    </location>
</feature>
<feature type="region of interest" description="Disordered" evidence="1">
    <location>
        <begin position="644"/>
        <end position="728"/>
    </location>
</feature>
<evidence type="ECO:0000313" key="3">
    <source>
        <dbReference type="EMBL" id="KAK0170503.1"/>
    </source>
</evidence>
<reference evidence="3" key="1">
    <citation type="journal article" date="2023" name="bioRxiv">
        <title>Scaffold-level genome assemblies of two parasitoid biocontrol wasps reveal the parthenogenesis mechanism and an associated novel virus.</title>
        <authorList>
            <person name="Inwood S."/>
            <person name="Skelly J."/>
            <person name="Guhlin J."/>
            <person name="Harrop T."/>
            <person name="Goldson S."/>
            <person name="Dearden P."/>
        </authorList>
    </citation>
    <scope>NUCLEOTIDE SEQUENCE</scope>
    <source>
        <strain evidence="3">Irish</strain>
        <tissue evidence="3">Whole body</tissue>
    </source>
</reference>
<feature type="region of interest" description="Disordered" evidence="1">
    <location>
        <begin position="1307"/>
        <end position="1381"/>
    </location>
</feature>
<comment type="caution">
    <text evidence="3">The sequence shown here is derived from an EMBL/GenBank/DDBJ whole genome shotgun (WGS) entry which is preliminary data.</text>
</comment>
<protein>
    <submittedName>
        <fullName evidence="3">Uncharacterized protein</fullName>
    </submittedName>
</protein>
<sequence>MTLRVAVGWFLVVVDTWNHLQDVFTSLLSHHFQKSNILQFYSKYCVKKHVCVEMFSLVKFGNNETYITRSCKVAIGQEDRCLVKYKNGSKYDATLIKTDDSKKKLVELSSQLNVKTIKGNEKEDEKKTDRGEKRIHPNNETNESSQIEHKPGHTTPINKQTSNLRNKTRLSKIPKYEISCVVNSIKMNEKSNSIRQNIQSESDRCLVKHKNGTKYNATSIEAEDSKNESIELSSQLNVKTVKENKKKTNRREKRKHSNNETDESSQIEHKPGHSKPINKQTSTLRSKTRLSKIPKYEMSCVVNSIKMNEKSNSISQNIQSESERCLVKHKNGSKYNATSIEAEDSESKLVELSSQLNVKTIKGNETEDEKKTDRGEKRKHPNNETNESSQIEHKPGHSTPINKQTSTLRNKTRLSKIPKYEMSCVVNSIKMNEKSNNSISQNIQSESERCLVKHKNGKKYNATSVEAEDLKNESIELSSQLNVKTVKENEKKDEKKTDCGEILKHPNNETDKNFQIEDQPGHSTPINKETSNFRSKIRLSEIPKYGMYSVVNNIKMNEKSNSISDNIQSENTSPLPSGASEILQFMGDSWLKYQSGENNTSNDVSSTLFDDHWSKNKSHCEINQYRIDDIQESEDAVNKRYESVMTNSNRSEENNLTYDVNNLENEKEFPIDQGNFEREYDLEINENDSNNNKNDSEVTNDDRNDSTGGESMSSDDEQINDPDYIPETNITVDNSCQKSMISNNSTEIRYSGPPLDIRQLKVLHSQSDGKTPMKKDFCLYCKKLITKLPRHLKDKHRKEDRVKEFLRLPNGWPLKRQLINKIRREGNFLHNTDPKYNTGILITCRQQQAKFNKKAEDYVTCSVCRGSFSKRTIRIHYKKCNINHRNGSRGINILGRRLEGYIHHRACEILRKSIVPVMNDDQISRLIKYDELIIIMGNKFCEKYTHNHQHDLIRSNLRLLGRLKFALMQKDENLHELSSIFHPERYDAVVAAVRECAGFDPKTQSFKSPSVASALGTLLKKSVNRWISECIKKRDPEKKKDAEEFLILFEDDFPTTINKKVVENQIKQKRVKKVILPLKKDIQLLYHYLRKNCVSSMNILKQGFEISAWKALAEASLILLQMFNRRRAGEIERIEIEDFNNKESVEEQFNPDLYSKLSEKSREYAKKYVRITIRGKLGRTVPALLDDNLVNFIQAIIDNRKNAGVKSSNPYVFGIPTTNSYSKKYLRACNLMRKFSEECGATMPQTLRGTTLRKHIATYIAMLGMEEHQISDLANFMGHNKQIHKDIYRVPVPMRDVTDVSQLLLAAIGNDEENENTDNSSDEEDDDIDQINTTSQPTPREKYRIISSDESDDNSENEEDFSTTSKKNRSTSPFGKTKRRKWTDEERDIVFRCFGDTTKLKKLPTLQKCQEVINSNPGLRFRKPQQLKTWIDNQRKAESRKRGYNNRKS</sequence>
<feature type="region of interest" description="Disordered" evidence="1">
    <location>
        <begin position="218"/>
        <end position="291"/>
    </location>
</feature>
<feature type="compositionally biased region" description="Basic residues" evidence="1">
    <location>
        <begin position="244"/>
        <end position="256"/>
    </location>
</feature>
<dbReference type="PANTHER" id="PTHR33480:SF1">
    <property type="entry name" value="TYR RECOMBINASE DOMAIN-CONTAINING PROTEIN"/>
    <property type="match status" value="1"/>
</dbReference>
<feature type="compositionally biased region" description="Polar residues" evidence="1">
    <location>
        <begin position="399"/>
        <end position="409"/>
    </location>
</feature>
<keyword evidence="4" id="KW-1185">Reference proteome</keyword>
<feature type="compositionally biased region" description="Basic and acidic residues" evidence="1">
    <location>
        <begin position="118"/>
        <end position="137"/>
    </location>
</feature>
<gene>
    <name evidence="3" type="ORF">PV328_008341</name>
</gene>
<feature type="compositionally biased region" description="Basic and acidic residues" evidence="1">
    <location>
        <begin position="362"/>
        <end position="376"/>
    </location>
</feature>
<feature type="compositionally biased region" description="Acidic residues" evidence="1">
    <location>
        <begin position="1349"/>
        <end position="1361"/>
    </location>
</feature>
<evidence type="ECO:0000256" key="1">
    <source>
        <dbReference type="SAM" id="MobiDB-lite"/>
    </source>
</evidence>
<dbReference type="PANTHER" id="PTHR33480">
    <property type="entry name" value="SET DOMAIN-CONTAINING PROTEIN-RELATED"/>
    <property type="match status" value="1"/>
</dbReference>
<name>A0AA39FJ89_9HYME</name>
<feature type="signal peptide" evidence="2">
    <location>
        <begin position="1"/>
        <end position="16"/>
    </location>
</feature>
<feature type="region of interest" description="Disordered" evidence="1">
    <location>
        <begin position="1424"/>
        <end position="1449"/>
    </location>
</feature>
<accession>A0AA39FJ89</accession>
<keyword evidence="2" id="KW-0732">Signal</keyword>
<proteinExistence type="predicted"/>
<feature type="region of interest" description="Disordered" evidence="1">
    <location>
        <begin position="360"/>
        <end position="415"/>
    </location>
</feature>
<dbReference type="EMBL" id="JAQQBS010000003">
    <property type="protein sequence ID" value="KAK0170503.1"/>
    <property type="molecule type" value="Genomic_DNA"/>
</dbReference>
<feature type="chain" id="PRO_5041386893" evidence="2">
    <location>
        <begin position="17"/>
        <end position="1449"/>
    </location>
</feature>
<feature type="compositionally biased region" description="Polar residues" evidence="1">
    <location>
        <begin position="155"/>
        <end position="165"/>
    </location>
</feature>
<feature type="region of interest" description="Disordered" evidence="1">
    <location>
        <begin position="117"/>
        <end position="170"/>
    </location>
</feature>
<feature type="region of interest" description="Disordered" evidence="1">
    <location>
        <begin position="495"/>
        <end position="529"/>
    </location>
</feature>
<feature type="compositionally biased region" description="Polar residues" evidence="1">
    <location>
        <begin position="1362"/>
        <end position="1374"/>
    </location>
</feature>
<organism evidence="3 4">
    <name type="scientific">Microctonus aethiopoides</name>
    <dbReference type="NCBI Taxonomy" id="144406"/>
    <lineage>
        <taxon>Eukaryota</taxon>
        <taxon>Metazoa</taxon>
        <taxon>Ecdysozoa</taxon>
        <taxon>Arthropoda</taxon>
        <taxon>Hexapoda</taxon>
        <taxon>Insecta</taxon>
        <taxon>Pterygota</taxon>
        <taxon>Neoptera</taxon>
        <taxon>Endopterygota</taxon>
        <taxon>Hymenoptera</taxon>
        <taxon>Apocrita</taxon>
        <taxon>Ichneumonoidea</taxon>
        <taxon>Braconidae</taxon>
        <taxon>Euphorinae</taxon>
        <taxon>Microctonus</taxon>
    </lineage>
</organism>